<protein>
    <submittedName>
        <fullName evidence="2">Uncharacterized protein</fullName>
    </submittedName>
</protein>
<dbReference type="VEuPathDB" id="MicrosporidiaDB:HERIO_594"/>
<dbReference type="AlphaFoldDB" id="A0A1X0QCK8"/>
<evidence type="ECO:0000256" key="1">
    <source>
        <dbReference type="SAM" id="Phobius"/>
    </source>
</evidence>
<reference evidence="2 3" key="1">
    <citation type="journal article" date="2017" name="Environ. Microbiol.">
        <title>Decay of the glycolytic pathway and adaptation to intranuclear parasitism within Enterocytozoonidae microsporidia.</title>
        <authorList>
            <person name="Wiredu Boakye D."/>
            <person name="Jaroenlak P."/>
            <person name="Prachumwat A."/>
            <person name="Williams T.A."/>
            <person name="Bateman K.S."/>
            <person name="Itsathitphaisarn O."/>
            <person name="Sritunyalucksana K."/>
            <person name="Paszkiewicz K.H."/>
            <person name="Moore K.A."/>
            <person name="Stentiford G.D."/>
            <person name="Williams B.A."/>
        </authorList>
    </citation>
    <scope>NUCLEOTIDE SEQUENCE [LARGE SCALE GENOMIC DNA]</scope>
    <source>
        <strain evidence="2 3">GB1</strain>
    </source>
</reference>
<feature type="transmembrane region" description="Helical" evidence="1">
    <location>
        <begin position="20"/>
        <end position="42"/>
    </location>
</feature>
<keyword evidence="3" id="KW-1185">Reference proteome</keyword>
<sequence>MEKTSLIILYRSKVSLLSVFVSLTLFSEYLLSLSSISISFIIKGVYLKIFSKNILKLIKETCN</sequence>
<accession>A0A1X0QCK8</accession>
<keyword evidence="1" id="KW-0812">Transmembrane</keyword>
<keyword evidence="1" id="KW-1133">Transmembrane helix</keyword>
<comment type="caution">
    <text evidence="2">The sequence shown here is derived from an EMBL/GenBank/DDBJ whole genome shotgun (WGS) entry which is preliminary data.</text>
</comment>
<dbReference type="EMBL" id="LVKB01000019">
    <property type="protein sequence ID" value="ORD97521.1"/>
    <property type="molecule type" value="Genomic_DNA"/>
</dbReference>
<organism evidence="2 3">
    <name type="scientific">Hepatospora eriocheir</name>
    <dbReference type="NCBI Taxonomy" id="1081669"/>
    <lineage>
        <taxon>Eukaryota</taxon>
        <taxon>Fungi</taxon>
        <taxon>Fungi incertae sedis</taxon>
        <taxon>Microsporidia</taxon>
        <taxon>Hepatosporidae</taxon>
        <taxon>Hepatospora</taxon>
    </lineage>
</organism>
<evidence type="ECO:0000313" key="2">
    <source>
        <dbReference type="EMBL" id="ORD97521.1"/>
    </source>
</evidence>
<gene>
    <name evidence="2" type="ORF">HERIO_594</name>
</gene>
<proteinExistence type="predicted"/>
<dbReference type="Proteomes" id="UP000192356">
    <property type="component" value="Unassembled WGS sequence"/>
</dbReference>
<keyword evidence="1" id="KW-0472">Membrane</keyword>
<evidence type="ECO:0000313" key="3">
    <source>
        <dbReference type="Proteomes" id="UP000192356"/>
    </source>
</evidence>
<name>A0A1X0QCK8_9MICR</name>